<proteinExistence type="predicted"/>
<evidence type="ECO:0000259" key="11">
    <source>
        <dbReference type="PROSITE" id="PS50026"/>
    </source>
</evidence>
<keyword evidence="2" id="KW-0418">Kinase</keyword>
<evidence type="ECO:0000256" key="2">
    <source>
        <dbReference type="ARBA" id="ARBA00022527"/>
    </source>
</evidence>
<keyword evidence="13" id="KW-1185">Reference proteome</keyword>
<dbReference type="InterPro" id="IPR001881">
    <property type="entry name" value="EGF-like_Ca-bd_dom"/>
</dbReference>
<feature type="domain" description="EGF-like" evidence="11">
    <location>
        <begin position="338"/>
        <end position="378"/>
    </location>
</feature>
<evidence type="ECO:0000256" key="6">
    <source>
        <dbReference type="ARBA" id="ARBA00022737"/>
    </source>
</evidence>
<keyword evidence="2" id="KW-0723">Serine/threonine-protein kinase</keyword>
<keyword evidence="3 9" id="KW-0245">EGF-like domain</keyword>
<feature type="chain" id="PRO_5042916507" description="EGF-like domain-containing protein" evidence="10">
    <location>
        <begin position="34"/>
        <end position="393"/>
    </location>
</feature>
<dbReference type="GO" id="GO:0016020">
    <property type="term" value="C:membrane"/>
    <property type="evidence" value="ECO:0007669"/>
    <property type="project" value="UniProtKB-SubCell"/>
</dbReference>
<dbReference type="PROSITE" id="PS01187">
    <property type="entry name" value="EGF_CA"/>
    <property type="match status" value="1"/>
</dbReference>
<dbReference type="Pfam" id="PF08488">
    <property type="entry name" value="WAK"/>
    <property type="match status" value="1"/>
</dbReference>
<dbReference type="Proteomes" id="UP001415857">
    <property type="component" value="Unassembled WGS sequence"/>
</dbReference>
<name>A0AAP0RK24_LIQFO</name>
<dbReference type="AlphaFoldDB" id="A0AAP0RK24"/>
<dbReference type="InterPro" id="IPR049883">
    <property type="entry name" value="NOTCH1_EGF-like"/>
</dbReference>
<keyword evidence="8" id="KW-0325">Glycoprotein</keyword>
<dbReference type="Gene3D" id="2.10.25.10">
    <property type="entry name" value="Laminin"/>
    <property type="match status" value="1"/>
</dbReference>
<dbReference type="PROSITE" id="PS00010">
    <property type="entry name" value="ASX_HYDROXYL"/>
    <property type="match status" value="1"/>
</dbReference>
<dbReference type="GO" id="GO:0004674">
    <property type="term" value="F:protein serine/threonine kinase activity"/>
    <property type="evidence" value="ECO:0007669"/>
    <property type="project" value="UniProtKB-KW"/>
</dbReference>
<evidence type="ECO:0000313" key="13">
    <source>
        <dbReference type="Proteomes" id="UP001415857"/>
    </source>
</evidence>
<evidence type="ECO:0000256" key="4">
    <source>
        <dbReference type="ARBA" id="ARBA00022679"/>
    </source>
</evidence>
<keyword evidence="5 10" id="KW-0732">Signal</keyword>
<dbReference type="InterPro" id="IPR025287">
    <property type="entry name" value="WAK_GUB"/>
</dbReference>
<protein>
    <recommendedName>
        <fullName evidence="11">EGF-like domain-containing protein</fullName>
    </recommendedName>
</protein>
<dbReference type="InterPro" id="IPR018097">
    <property type="entry name" value="EGF_Ca-bd_CS"/>
</dbReference>
<comment type="subcellular location">
    <subcellularLocation>
        <location evidence="1">Membrane</location>
        <topology evidence="1">Single-pass type I membrane protein</topology>
    </subcellularLocation>
</comment>
<feature type="signal peptide" evidence="10">
    <location>
        <begin position="1"/>
        <end position="33"/>
    </location>
</feature>
<evidence type="ECO:0000256" key="7">
    <source>
        <dbReference type="ARBA" id="ARBA00023157"/>
    </source>
</evidence>
<gene>
    <name evidence="12" type="ORF">L1049_013143</name>
</gene>
<dbReference type="FunFam" id="2.10.25.10:FF:000628">
    <property type="entry name" value="Wall-associated receptor kinase 2"/>
    <property type="match status" value="1"/>
</dbReference>
<comment type="caution">
    <text evidence="9">Lacks conserved residue(s) required for the propagation of feature annotation.</text>
</comment>
<evidence type="ECO:0000256" key="3">
    <source>
        <dbReference type="ARBA" id="ARBA00022536"/>
    </source>
</evidence>
<keyword evidence="7" id="KW-1015">Disulfide bond</keyword>
<keyword evidence="6" id="KW-0677">Repeat</keyword>
<sequence>MAMAFMVAGHGFHAAVTLDLSLSLLSAPVTVKTLPVSGVLQQRGCRTRREASGTANPNPVMLLLWAWEGTRVIVESLVAKPGCPDRCGNVSVPYPFGIRHSKCAKDMSFLLNCSHNGNSAELFNNYGKIVNIELLQGTTTVIIETVYACYDEKRSNTSRFVYYFDLESPFTVSDTRNEFIVTGCYMSGYLLDTENRVAETCNTTCDKPEIVMDNASCTGKGCCQTKISKGLKIIFMGVESMDKHSSSWQYNPCGYAFLAAQDSVDISKMTLWDNIAESQVVLDWVISEETCKEAPLNQSSYSSGHNALCSDSSNGPGHRCLCKEGFQGNPYLPQGCQDIDECLDTKRHPCEGTCKNTPGNYTCRCPLGMYGDGKVGCKGLRVTTLVADNFEEK</sequence>
<dbReference type="PROSITE" id="PS50026">
    <property type="entry name" value="EGF_3"/>
    <property type="match status" value="1"/>
</dbReference>
<dbReference type="CDD" id="cd00054">
    <property type="entry name" value="EGF_CA"/>
    <property type="match status" value="1"/>
</dbReference>
<evidence type="ECO:0000256" key="8">
    <source>
        <dbReference type="ARBA" id="ARBA00023180"/>
    </source>
</evidence>
<dbReference type="SMART" id="SM00181">
    <property type="entry name" value="EGF"/>
    <property type="match status" value="2"/>
</dbReference>
<dbReference type="InterPro" id="IPR000742">
    <property type="entry name" value="EGF"/>
</dbReference>
<keyword evidence="4" id="KW-0808">Transferase</keyword>
<dbReference type="GO" id="GO:0005509">
    <property type="term" value="F:calcium ion binding"/>
    <property type="evidence" value="ECO:0007669"/>
    <property type="project" value="InterPro"/>
</dbReference>
<dbReference type="EMBL" id="JBBPBK010000008">
    <property type="protein sequence ID" value="KAK9279464.1"/>
    <property type="molecule type" value="Genomic_DNA"/>
</dbReference>
<evidence type="ECO:0000256" key="9">
    <source>
        <dbReference type="PROSITE-ProRule" id="PRU00076"/>
    </source>
</evidence>
<dbReference type="Pfam" id="PF13947">
    <property type="entry name" value="GUB_WAK_bind"/>
    <property type="match status" value="1"/>
</dbReference>
<evidence type="ECO:0000256" key="5">
    <source>
        <dbReference type="ARBA" id="ARBA00022729"/>
    </source>
</evidence>
<accession>A0AAP0RK24</accession>
<dbReference type="GO" id="GO:0030247">
    <property type="term" value="F:polysaccharide binding"/>
    <property type="evidence" value="ECO:0007669"/>
    <property type="project" value="InterPro"/>
</dbReference>
<dbReference type="Pfam" id="PF07645">
    <property type="entry name" value="EGF_CA"/>
    <property type="match status" value="1"/>
</dbReference>
<evidence type="ECO:0000313" key="12">
    <source>
        <dbReference type="EMBL" id="KAK9279464.1"/>
    </source>
</evidence>
<dbReference type="PANTHER" id="PTHR33491">
    <property type="entry name" value="OSJNBA0016N04.9 PROTEIN"/>
    <property type="match status" value="1"/>
</dbReference>
<evidence type="ECO:0000256" key="10">
    <source>
        <dbReference type="SAM" id="SignalP"/>
    </source>
</evidence>
<organism evidence="12 13">
    <name type="scientific">Liquidambar formosana</name>
    <name type="common">Formosan gum</name>
    <dbReference type="NCBI Taxonomy" id="63359"/>
    <lineage>
        <taxon>Eukaryota</taxon>
        <taxon>Viridiplantae</taxon>
        <taxon>Streptophyta</taxon>
        <taxon>Embryophyta</taxon>
        <taxon>Tracheophyta</taxon>
        <taxon>Spermatophyta</taxon>
        <taxon>Magnoliopsida</taxon>
        <taxon>eudicotyledons</taxon>
        <taxon>Gunneridae</taxon>
        <taxon>Pentapetalae</taxon>
        <taxon>Saxifragales</taxon>
        <taxon>Altingiaceae</taxon>
        <taxon>Liquidambar</taxon>
    </lineage>
</organism>
<evidence type="ECO:0000256" key="1">
    <source>
        <dbReference type="ARBA" id="ARBA00004479"/>
    </source>
</evidence>
<dbReference type="InterPro" id="IPR013695">
    <property type="entry name" value="WAK"/>
</dbReference>
<dbReference type="InterPro" id="IPR000152">
    <property type="entry name" value="EGF-type_Asp/Asn_hydroxyl_site"/>
</dbReference>
<reference evidence="12 13" key="1">
    <citation type="journal article" date="2024" name="Plant J.">
        <title>Genome sequences and population genomics reveal climatic adaptation and genomic divergence between two closely related sweetgum species.</title>
        <authorList>
            <person name="Xu W.Q."/>
            <person name="Ren C.Q."/>
            <person name="Zhang X.Y."/>
            <person name="Comes H.P."/>
            <person name="Liu X.H."/>
            <person name="Li Y.G."/>
            <person name="Kettle C.J."/>
            <person name="Jalonen R."/>
            <person name="Gaisberger H."/>
            <person name="Ma Y.Z."/>
            <person name="Qiu Y.X."/>
        </authorList>
    </citation>
    <scope>NUCLEOTIDE SEQUENCE [LARGE SCALE GENOMIC DNA]</scope>
    <source>
        <strain evidence="12">Hangzhou</strain>
    </source>
</reference>
<dbReference type="FunFam" id="2.10.25.10:FF:000038">
    <property type="entry name" value="Fibrillin 2"/>
    <property type="match status" value="1"/>
</dbReference>
<dbReference type="SUPFAM" id="SSF57196">
    <property type="entry name" value="EGF/Laminin"/>
    <property type="match status" value="1"/>
</dbReference>
<dbReference type="SMART" id="SM00179">
    <property type="entry name" value="EGF_CA"/>
    <property type="match status" value="1"/>
</dbReference>
<comment type="caution">
    <text evidence="12">The sequence shown here is derived from an EMBL/GenBank/DDBJ whole genome shotgun (WGS) entry which is preliminary data.</text>
</comment>